<dbReference type="RefSeq" id="WP_390333435.1">
    <property type="nucleotide sequence ID" value="NZ_JBHRTP010000109.1"/>
</dbReference>
<comment type="caution">
    <text evidence="1">The sequence shown here is derived from an EMBL/GenBank/DDBJ whole genome shotgun (WGS) entry which is preliminary data.</text>
</comment>
<proteinExistence type="predicted"/>
<dbReference type="EMBL" id="JBHRTP010000109">
    <property type="protein sequence ID" value="MFC3111299.1"/>
    <property type="molecule type" value="Genomic_DNA"/>
</dbReference>
<name>A0ABV7FAP8_9BURK</name>
<evidence type="ECO:0000313" key="2">
    <source>
        <dbReference type="Proteomes" id="UP001595530"/>
    </source>
</evidence>
<accession>A0ABV7FAP8</accession>
<sequence>MTSALNDQLLDQIFRSARTFNSWADGPARGDRGGGVPRLGDSSFVNRVDLAVDGGLSAV</sequence>
<organism evidence="1 2">
    <name type="scientific">Undibacterium arcticum</name>
    <dbReference type="NCBI Taxonomy" id="1762892"/>
    <lineage>
        <taxon>Bacteria</taxon>
        <taxon>Pseudomonadati</taxon>
        <taxon>Pseudomonadota</taxon>
        <taxon>Betaproteobacteria</taxon>
        <taxon>Burkholderiales</taxon>
        <taxon>Oxalobacteraceae</taxon>
        <taxon>Undibacterium</taxon>
    </lineage>
</organism>
<keyword evidence="2" id="KW-1185">Reference proteome</keyword>
<protein>
    <submittedName>
        <fullName evidence="1">Uncharacterized protein</fullName>
    </submittedName>
</protein>
<gene>
    <name evidence="1" type="ORF">ACFOFO_25700</name>
</gene>
<dbReference type="Proteomes" id="UP001595530">
    <property type="component" value="Unassembled WGS sequence"/>
</dbReference>
<reference evidence="2" key="1">
    <citation type="journal article" date="2019" name="Int. J. Syst. Evol. Microbiol.">
        <title>The Global Catalogue of Microorganisms (GCM) 10K type strain sequencing project: providing services to taxonomists for standard genome sequencing and annotation.</title>
        <authorList>
            <consortium name="The Broad Institute Genomics Platform"/>
            <consortium name="The Broad Institute Genome Sequencing Center for Infectious Disease"/>
            <person name="Wu L."/>
            <person name="Ma J."/>
        </authorList>
    </citation>
    <scope>NUCLEOTIDE SEQUENCE [LARGE SCALE GENOMIC DNA]</scope>
    <source>
        <strain evidence="2">KCTC 42986</strain>
    </source>
</reference>
<evidence type="ECO:0000313" key="1">
    <source>
        <dbReference type="EMBL" id="MFC3111299.1"/>
    </source>
</evidence>